<comment type="caution">
    <text evidence="9">The sequence shown here is derived from an EMBL/GenBank/DDBJ whole genome shotgun (WGS) entry which is preliminary data.</text>
</comment>
<evidence type="ECO:0000259" key="8">
    <source>
        <dbReference type="PROSITE" id="PS50928"/>
    </source>
</evidence>
<dbReference type="OrthoDB" id="9809173at2"/>
<keyword evidence="4 7" id="KW-0812">Transmembrane</keyword>
<comment type="similarity">
    <text evidence="7">Belongs to the binding-protein-dependent transport system permease family.</text>
</comment>
<dbReference type="SUPFAM" id="SSF161098">
    <property type="entry name" value="MetI-like"/>
    <property type="match status" value="1"/>
</dbReference>
<dbReference type="PANTHER" id="PTHR30193:SF41">
    <property type="entry name" value="DIACETYLCHITOBIOSE UPTAKE SYSTEM PERMEASE PROTEIN NGCF"/>
    <property type="match status" value="1"/>
</dbReference>
<feature type="domain" description="ABC transmembrane type-1" evidence="8">
    <location>
        <begin position="72"/>
        <end position="287"/>
    </location>
</feature>
<evidence type="ECO:0000256" key="7">
    <source>
        <dbReference type="RuleBase" id="RU363032"/>
    </source>
</evidence>
<organism evidence="9 10">
    <name type="scientific">Cohnella phaseoli</name>
    <dbReference type="NCBI Taxonomy" id="456490"/>
    <lineage>
        <taxon>Bacteria</taxon>
        <taxon>Bacillati</taxon>
        <taxon>Bacillota</taxon>
        <taxon>Bacilli</taxon>
        <taxon>Bacillales</taxon>
        <taxon>Paenibacillaceae</taxon>
        <taxon>Cohnella</taxon>
    </lineage>
</organism>
<protein>
    <submittedName>
        <fullName evidence="9">Raffinose/stachyose/melibiose transport system permease protein</fullName>
    </submittedName>
</protein>
<feature type="transmembrane region" description="Helical" evidence="7">
    <location>
        <begin position="12"/>
        <end position="36"/>
    </location>
</feature>
<keyword evidence="2 7" id="KW-0813">Transport</keyword>
<feature type="transmembrane region" description="Helical" evidence="7">
    <location>
        <begin position="266"/>
        <end position="286"/>
    </location>
</feature>
<comment type="subcellular location">
    <subcellularLocation>
        <location evidence="1 7">Cell membrane</location>
        <topology evidence="1 7">Multi-pass membrane protein</topology>
    </subcellularLocation>
</comment>
<sequence>MTALSSQRKKMIGTGILFMLPALAFIAFAIFIPTIWNVVLSFQEWDGFLHREWVGFHNYKEALLEENVRKSLFNSIYLAVAMTFAALVIGTGLAGFIYRLGRREGAICRLILFMPVMLPVAIIGLLFTFMYNPEMGLINQLLRTIGLGSWAQAWLENPDTVLLSIIIVGIWRLTGLTMMLVFAAMQNIPVSLFESSKLEGASYARQFFSIVLPLIKPIVQLSAIFTLVLAFKSYDLVFVMTEGGPGILSRTIPLQMIDTAFTYSEFGYSAAMGFLLTIAVMLIILITSRILRGTSYEY</sequence>
<dbReference type="PANTHER" id="PTHR30193">
    <property type="entry name" value="ABC TRANSPORTER PERMEASE PROTEIN"/>
    <property type="match status" value="1"/>
</dbReference>
<dbReference type="AlphaFoldDB" id="A0A3D9JP57"/>
<evidence type="ECO:0000313" key="9">
    <source>
        <dbReference type="EMBL" id="RED75755.1"/>
    </source>
</evidence>
<dbReference type="InterPro" id="IPR000515">
    <property type="entry name" value="MetI-like"/>
</dbReference>
<feature type="transmembrane region" description="Helical" evidence="7">
    <location>
        <begin position="110"/>
        <end position="131"/>
    </location>
</feature>
<accession>A0A3D9JP57</accession>
<feature type="transmembrane region" description="Helical" evidence="7">
    <location>
        <begin position="206"/>
        <end position="231"/>
    </location>
</feature>
<feature type="transmembrane region" description="Helical" evidence="7">
    <location>
        <begin position="76"/>
        <end position="98"/>
    </location>
</feature>
<dbReference type="CDD" id="cd06261">
    <property type="entry name" value="TM_PBP2"/>
    <property type="match status" value="1"/>
</dbReference>
<keyword evidence="5 7" id="KW-1133">Transmembrane helix</keyword>
<keyword evidence="3" id="KW-1003">Cell membrane</keyword>
<dbReference type="Proteomes" id="UP000256977">
    <property type="component" value="Unassembled WGS sequence"/>
</dbReference>
<dbReference type="InterPro" id="IPR051393">
    <property type="entry name" value="ABC_transporter_permease"/>
</dbReference>
<name>A0A3D9JP57_9BACL</name>
<evidence type="ECO:0000256" key="2">
    <source>
        <dbReference type="ARBA" id="ARBA00022448"/>
    </source>
</evidence>
<proteinExistence type="inferred from homology"/>
<dbReference type="RefSeq" id="WP_116062067.1">
    <property type="nucleotide sequence ID" value="NZ_QRDZ01000014.1"/>
</dbReference>
<dbReference type="GO" id="GO:0055085">
    <property type="term" value="P:transmembrane transport"/>
    <property type="evidence" value="ECO:0007669"/>
    <property type="project" value="InterPro"/>
</dbReference>
<keyword evidence="10" id="KW-1185">Reference proteome</keyword>
<dbReference type="Pfam" id="PF00528">
    <property type="entry name" value="BPD_transp_1"/>
    <property type="match status" value="1"/>
</dbReference>
<dbReference type="GO" id="GO:0005886">
    <property type="term" value="C:plasma membrane"/>
    <property type="evidence" value="ECO:0007669"/>
    <property type="project" value="UniProtKB-SubCell"/>
</dbReference>
<dbReference type="PROSITE" id="PS50928">
    <property type="entry name" value="ABC_TM1"/>
    <property type="match status" value="1"/>
</dbReference>
<feature type="transmembrane region" description="Helical" evidence="7">
    <location>
        <begin position="161"/>
        <end position="185"/>
    </location>
</feature>
<evidence type="ECO:0000313" key="10">
    <source>
        <dbReference type="Proteomes" id="UP000256977"/>
    </source>
</evidence>
<evidence type="ECO:0000256" key="1">
    <source>
        <dbReference type="ARBA" id="ARBA00004651"/>
    </source>
</evidence>
<keyword evidence="6 7" id="KW-0472">Membrane</keyword>
<dbReference type="EMBL" id="QRDZ01000014">
    <property type="protein sequence ID" value="RED75755.1"/>
    <property type="molecule type" value="Genomic_DNA"/>
</dbReference>
<evidence type="ECO:0000256" key="3">
    <source>
        <dbReference type="ARBA" id="ARBA00022475"/>
    </source>
</evidence>
<evidence type="ECO:0000256" key="6">
    <source>
        <dbReference type="ARBA" id="ARBA00023136"/>
    </source>
</evidence>
<dbReference type="Gene3D" id="1.10.3720.10">
    <property type="entry name" value="MetI-like"/>
    <property type="match status" value="1"/>
</dbReference>
<gene>
    <name evidence="9" type="ORF">DFP98_114116</name>
</gene>
<reference evidence="9 10" key="1">
    <citation type="submission" date="2018-07" db="EMBL/GenBank/DDBJ databases">
        <title>Genomic Encyclopedia of Type Strains, Phase III (KMG-III): the genomes of soil and plant-associated and newly described type strains.</title>
        <authorList>
            <person name="Whitman W."/>
        </authorList>
    </citation>
    <scope>NUCLEOTIDE SEQUENCE [LARGE SCALE GENOMIC DNA]</scope>
    <source>
        <strain evidence="9 10">CECT 7287</strain>
    </source>
</reference>
<dbReference type="InterPro" id="IPR035906">
    <property type="entry name" value="MetI-like_sf"/>
</dbReference>
<evidence type="ECO:0000256" key="5">
    <source>
        <dbReference type="ARBA" id="ARBA00022989"/>
    </source>
</evidence>
<evidence type="ECO:0000256" key="4">
    <source>
        <dbReference type="ARBA" id="ARBA00022692"/>
    </source>
</evidence>